<evidence type="ECO:0000313" key="2">
    <source>
        <dbReference type="EMBL" id="GEZ87640.1"/>
    </source>
</evidence>
<dbReference type="InterPro" id="IPR001584">
    <property type="entry name" value="Integrase_cat-core"/>
</dbReference>
<dbReference type="GO" id="GO:0003676">
    <property type="term" value="F:nucleic acid binding"/>
    <property type="evidence" value="ECO:0007669"/>
    <property type="project" value="InterPro"/>
</dbReference>
<dbReference type="Pfam" id="PF25597">
    <property type="entry name" value="SH3_retrovirus"/>
    <property type="match status" value="1"/>
</dbReference>
<accession>A0A699IUR4</accession>
<dbReference type="InterPro" id="IPR036397">
    <property type="entry name" value="RNaseH_sf"/>
</dbReference>
<name>A0A699IUR4_TANCI</name>
<proteinExistence type="predicted"/>
<dbReference type="InterPro" id="IPR057670">
    <property type="entry name" value="SH3_retrovirus"/>
</dbReference>
<dbReference type="InterPro" id="IPR012337">
    <property type="entry name" value="RNaseH-like_sf"/>
</dbReference>
<gene>
    <name evidence="2" type="ORF">Tci_559613</name>
</gene>
<protein>
    <submittedName>
        <fullName evidence="2">Ribonuclease H-like domain-containing protein</fullName>
    </submittedName>
</protein>
<dbReference type="SUPFAM" id="SSF53098">
    <property type="entry name" value="Ribonuclease H-like"/>
    <property type="match status" value="1"/>
</dbReference>
<dbReference type="InterPro" id="IPR039537">
    <property type="entry name" value="Retrotran_Ty1/copia-like"/>
</dbReference>
<dbReference type="PROSITE" id="PS50994">
    <property type="entry name" value="INTEGRASE"/>
    <property type="match status" value="1"/>
</dbReference>
<dbReference type="PANTHER" id="PTHR42648:SF32">
    <property type="entry name" value="RIBONUCLEASE H-LIKE DOMAIN, GAG-PRE-INTEGRASE DOMAIN PROTEIN-RELATED"/>
    <property type="match status" value="1"/>
</dbReference>
<dbReference type="EMBL" id="BKCJ010335944">
    <property type="protein sequence ID" value="GEZ87640.1"/>
    <property type="molecule type" value="Genomic_DNA"/>
</dbReference>
<comment type="caution">
    <text evidence="2">The sequence shown here is derived from an EMBL/GenBank/DDBJ whole genome shotgun (WGS) entry which is preliminary data.</text>
</comment>
<feature type="domain" description="Integrase catalytic" evidence="1">
    <location>
        <begin position="111"/>
        <end position="299"/>
    </location>
</feature>
<dbReference type="Gene3D" id="3.30.420.10">
    <property type="entry name" value="Ribonuclease H-like superfamily/Ribonuclease H"/>
    <property type="match status" value="1"/>
</dbReference>
<dbReference type="PANTHER" id="PTHR42648">
    <property type="entry name" value="TRANSPOSASE, PUTATIVE-RELATED"/>
    <property type="match status" value="1"/>
</dbReference>
<organism evidence="2">
    <name type="scientific">Tanacetum cinerariifolium</name>
    <name type="common">Dalmatian daisy</name>
    <name type="synonym">Chrysanthemum cinerariifolium</name>
    <dbReference type="NCBI Taxonomy" id="118510"/>
    <lineage>
        <taxon>Eukaryota</taxon>
        <taxon>Viridiplantae</taxon>
        <taxon>Streptophyta</taxon>
        <taxon>Embryophyta</taxon>
        <taxon>Tracheophyta</taxon>
        <taxon>Spermatophyta</taxon>
        <taxon>Magnoliopsida</taxon>
        <taxon>eudicotyledons</taxon>
        <taxon>Gunneridae</taxon>
        <taxon>Pentapetalae</taxon>
        <taxon>asterids</taxon>
        <taxon>campanulids</taxon>
        <taxon>Asterales</taxon>
        <taxon>Asteraceae</taxon>
        <taxon>Asteroideae</taxon>
        <taxon>Anthemideae</taxon>
        <taxon>Anthemidinae</taxon>
        <taxon>Tanacetum</taxon>
    </lineage>
</organism>
<feature type="non-terminal residue" evidence="2">
    <location>
        <position position="1"/>
    </location>
</feature>
<dbReference type="GO" id="GO:0015074">
    <property type="term" value="P:DNA integration"/>
    <property type="evidence" value="ECO:0007669"/>
    <property type="project" value="InterPro"/>
</dbReference>
<evidence type="ECO:0000259" key="1">
    <source>
        <dbReference type="PROSITE" id="PS50994"/>
    </source>
</evidence>
<reference evidence="2" key="1">
    <citation type="journal article" date="2019" name="Sci. Rep.">
        <title>Draft genome of Tanacetum cinerariifolium, the natural source of mosquito coil.</title>
        <authorList>
            <person name="Yamashiro T."/>
            <person name="Shiraishi A."/>
            <person name="Satake H."/>
            <person name="Nakayama K."/>
        </authorList>
    </citation>
    <scope>NUCLEOTIDE SEQUENCE</scope>
</reference>
<dbReference type="AlphaFoldDB" id="A0A699IUR4"/>
<sequence>EYGRKTMPVENPTENALIAQDGIVGYYWSYQAKEEHPTNCALMELTSSGSSSSSESENQENFKSISDKEYYAVPPPYTGNYIPPKLDLMFIDKQVKSESVDVVSNVASSDVKTVESKHESVDVKNKGVPISNAFKRGHSQVIRPYNKYSTYKKIIFNKMVNTVRVKDTTARERALVTEGVQGKGVIDSGYSRHVIGNKCYLSDYEDYDGRFVSFGDGKGRISGKGIKREFSVVRTPQQKDVAKRKNRTLIKAARTMLVDFKLPTTFWVEAINTACYVLNRALVIKPHNKTPYELIRGRPPLIDFMKLFGCPVTILNTRGSLSKFDEKANEGFFGRYSMISKAMRVFNKRTRIVEETLNIRFLENAPNVKGNGPDWLFDIDSLTISMNYEPVVVGKQTNSIAGTEDNIVAGPKDSTVDAKKKATEVDKSRVLDNGGQDDQVTRSEFEGLLQQERKTKDINITNSFNIILSPVNTHGLSFANTASPSHINAAGTPASTNAFEEHPFE</sequence>